<evidence type="ECO:0000313" key="2">
    <source>
        <dbReference type="Proteomes" id="UP000186102"/>
    </source>
</evidence>
<comment type="caution">
    <text evidence="1">The sequence shown here is derived from an EMBL/GenBank/DDBJ whole genome shotgun (WGS) entry which is preliminary data.</text>
</comment>
<proteinExistence type="predicted"/>
<dbReference type="InterPro" id="IPR028082">
    <property type="entry name" value="Peripla_BP_I"/>
</dbReference>
<dbReference type="Proteomes" id="UP000186102">
    <property type="component" value="Unassembled WGS sequence"/>
</dbReference>
<protein>
    <submittedName>
        <fullName evidence="1">ABC transporter substrate-binding protein</fullName>
    </submittedName>
</protein>
<dbReference type="EMBL" id="MLBF01000032">
    <property type="protein sequence ID" value="OLN29492.1"/>
    <property type="molecule type" value="Genomic_DNA"/>
</dbReference>
<gene>
    <name evidence="1" type="ORF">DSOL_3511</name>
</gene>
<dbReference type="SUPFAM" id="SSF53822">
    <property type="entry name" value="Periplasmic binding protein-like I"/>
    <property type="match status" value="1"/>
</dbReference>
<accession>A0A1Q8QQB7</accession>
<dbReference type="CDD" id="cd06325">
    <property type="entry name" value="PBP1_ABC_unchar_transporter"/>
    <property type="match status" value="1"/>
</dbReference>
<reference evidence="1 2" key="1">
    <citation type="submission" date="2016-09" db="EMBL/GenBank/DDBJ databases">
        <title>Complete genome of Desulfosporosinus sp. OL.</title>
        <authorList>
            <person name="Mardanov A."/>
            <person name="Beletsky A."/>
            <person name="Panova A."/>
            <person name="Karnachuk O."/>
            <person name="Ravin N."/>
        </authorList>
    </citation>
    <scope>NUCLEOTIDE SEQUENCE [LARGE SCALE GENOMIC DNA]</scope>
    <source>
        <strain evidence="1 2">OL</strain>
    </source>
</reference>
<dbReference type="AlphaFoldDB" id="A0A1Q8QQB7"/>
<dbReference type="PANTHER" id="PTHR35271">
    <property type="entry name" value="ABC TRANSPORTER, SUBSTRATE-BINDING LIPOPROTEIN-RELATED"/>
    <property type="match status" value="1"/>
</dbReference>
<dbReference type="STRING" id="1888891.DSOL_3511"/>
<dbReference type="Gene3D" id="3.40.50.2300">
    <property type="match status" value="2"/>
</dbReference>
<evidence type="ECO:0000313" key="1">
    <source>
        <dbReference type="EMBL" id="OLN29492.1"/>
    </source>
</evidence>
<keyword evidence="2" id="KW-1185">Reference proteome</keyword>
<organism evidence="1 2">
    <name type="scientific">Desulfosporosinus metallidurans</name>
    <dbReference type="NCBI Taxonomy" id="1888891"/>
    <lineage>
        <taxon>Bacteria</taxon>
        <taxon>Bacillati</taxon>
        <taxon>Bacillota</taxon>
        <taxon>Clostridia</taxon>
        <taxon>Eubacteriales</taxon>
        <taxon>Desulfitobacteriaceae</taxon>
        <taxon>Desulfosporosinus</taxon>
    </lineage>
</organism>
<sequence>MVLSLLGMIVFAGCSPLSPPSRVTNVAVLAADQTRIVKFEGLKQGLSELGYGKDRMHFQILNASGDSKKLVMDAQELVRQAPDLLVATGVAEAEAFLLSLTPKSRIPVIMIGVTAASELVDRFQAKGISVTGVDNGHVELTGKRLELLQLLFPDRSKFIVVYDPNIKASLQALEKIRDVLGSEHIRYEAVPVSEDIGLSKLQEHSFQKNEAIFLLPSYFIENRYREIRDLELKYRTPVMGFYDTEVSAGYTAAYGLSYFDQGYQGARIAIRMLKEKKSIPFDMPDSVELRINRQAIEKIGEKVAPVAQSFAEPVDTIGN</sequence>
<dbReference type="Pfam" id="PF04392">
    <property type="entry name" value="ABC_sub_bind"/>
    <property type="match status" value="1"/>
</dbReference>
<name>A0A1Q8QQB7_9FIRM</name>
<dbReference type="InterPro" id="IPR007487">
    <property type="entry name" value="ABC_transpt-TYRBP-like"/>
</dbReference>
<dbReference type="PANTHER" id="PTHR35271:SF1">
    <property type="entry name" value="ABC TRANSPORTER, SUBSTRATE-BINDING LIPOPROTEIN"/>
    <property type="match status" value="1"/>
</dbReference>